<evidence type="ECO:0000256" key="5">
    <source>
        <dbReference type="ARBA" id="ARBA00022989"/>
    </source>
</evidence>
<organism evidence="9 10">
    <name type="scientific">Lentilactobacillus raoultii</name>
    <dbReference type="NCBI Taxonomy" id="1987503"/>
    <lineage>
        <taxon>Bacteria</taxon>
        <taxon>Bacillati</taxon>
        <taxon>Bacillota</taxon>
        <taxon>Bacilli</taxon>
        <taxon>Lactobacillales</taxon>
        <taxon>Lactobacillaceae</taxon>
        <taxon>Lentilactobacillus</taxon>
    </lineage>
</organism>
<accession>A0ABW3PJS2</accession>
<evidence type="ECO:0000313" key="9">
    <source>
        <dbReference type="EMBL" id="MFD1124580.1"/>
    </source>
</evidence>
<feature type="transmembrane region" description="Helical" evidence="8">
    <location>
        <begin position="355"/>
        <end position="378"/>
    </location>
</feature>
<dbReference type="EMBL" id="JBHTLH010000011">
    <property type="protein sequence ID" value="MFD1124580.1"/>
    <property type="molecule type" value="Genomic_DNA"/>
</dbReference>
<evidence type="ECO:0000256" key="8">
    <source>
        <dbReference type="SAM" id="Phobius"/>
    </source>
</evidence>
<comment type="similarity">
    <text evidence="2">Belongs to the nucleobase:cation symporter-2 (NCS2) (TC 2.A.40) family.</text>
</comment>
<comment type="subcellular location">
    <subcellularLocation>
        <location evidence="1">Membrane</location>
        <topology evidence="1">Multi-pass membrane protein</topology>
    </subcellularLocation>
</comment>
<feature type="transmembrane region" description="Helical" evidence="8">
    <location>
        <begin position="239"/>
        <end position="261"/>
    </location>
</feature>
<sequence length="467" mass="49270">MKRKDNGLLYGPEDKVSYFQSGLLGLQHVLAMDVYVPPLIIAGLLSMSVVQKTGFLQAAFLACGIGTILQTKFFMKLPVSQGPSFVPIGAVAGVYLANGGPHGGMATVLGSLIIGAVLLVLLGLSGIYQKIINTLVPALVGGTIITCVGLSLLPSALNDNIFKATGNAGQNIEIAAITGAVMLLAITIGIRIPQLQRLFRVSSIIIALIAGTIAASFMGRFDWSSVNNAPWFSLPKFTSLHYGFHFSLPAILTFIVIYMVLTTETTGTWFAMSAVVGEKISKKQWNQGIIGEGLSCFFAALLGTTPMTGYSTNAGVISITGVASRRVFVSAGIWFMILGFFGKLSAFLSAVPAPVIGGIFSIICVIIMLNGLNVIRYLDTNESSIYILGIPIVLTMAVILVPSHLVNSTPQMIQYLLGSPITIAAISAIILNLVMGDHRPESEAAEKPAAATTKVKATNSKLATSNK</sequence>
<feature type="transmembrane region" description="Helical" evidence="8">
    <location>
        <begin position="412"/>
        <end position="434"/>
    </location>
</feature>
<evidence type="ECO:0000256" key="7">
    <source>
        <dbReference type="SAM" id="MobiDB-lite"/>
    </source>
</evidence>
<feature type="transmembrane region" description="Helical" evidence="8">
    <location>
        <begin position="29"/>
        <end position="49"/>
    </location>
</feature>
<feature type="compositionally biased region" description="Low complexity" evidence="7">
    <location>
        <begin position="447"/>
        <end position="458"/>
    </location>
</feature>
<feature type="transmembrane region" description="Helical" evidence="8">
    <location>
        <begin position="55"/>
        <end position="75"/>
    </location>
</feature>
<protein>
    <submittedName>
        <fullName evidence="9">Uracil-xanthine permease family protein</fullName>
    </submittedName>
</protein>
<dbReference type="PANTHER" id="PTHR42810">
    <property type="entry name" value="PURINE PERMEASE C1399.01C-RELATED"/>
    <property type="match status" value="1"/>
</dbReference>
<feature type="transmembrane region" description="Helical" evidence="8">
    <location>
        <begin position="104"/>
        <end position="124"/>
    </location>
</feature>
<feature type="transmembrane region" description="Helical" evidence="8">
    <location>
        <begin position="327"/>
        <end position="349"/>
    </location>
</feature>
<name>A0ABW3PJS2_9LACO</name>
<keyword evidence="4 8" id="KW-0812">Transmembrane</keyword>
<dbReference type="InterPro" id="IPR006043">
    <property type="entry name" value="NCS2"/>
</dbReference>
<dbReference type="RefSeq" id="WP_121978466.1">
    <property type="nucleotide sequence ID" value="NZ_JBHTLH010000011.1"/>
</dbReference>
<feature type="transmembrane region" description="Helical" evidence="8">
    <location>
        <begin position="174"/>
        <end position="192"/>
    </location>
</feature>
<evidence type="ECO:0000256" key="3">
    <source>
        <dbReference type="ARBA" id="ARBA00022448"/>
    </source>
</evidence>
<keyword evidence="10" id="KW-1185">Reference proteome</keyword>
<evidence type="ECO:0000313" key="10">
    <source>
        <dbReference type="Proteomes" id="UP001597156"/>
    </source>
</evidence>
<feature type="transmembrane region" description="Helical" evidence="8">
    <location>
        <begin position="385"/>
        <end position="406"/>
    </location>
</feature>
<dbReference type="Pfam" id="PF00860">
    <property type="entry name" value="Xan_ur_permease"/>
    <property type="match status" value="1"/>
</dbReference>
<evidence type="ECO:0000256" key="6">
    <source>
        <dbReference type="ARBA" id="ARBA00023136"/>
    </source>
</evidence>
<feature type="transmembrane region" description="Helical" evidence="8">
    <location>
        <begin position="199"/>
        <end position="219"/>
    </location>
</feature>
<keyword evidence="5 8" id="KW-1133">Transmembrane helix</keyword>
<dbReference type="NCBIfam" id="NF037981">
    <property type="entry name" value="NCS2_1"/>
    <property type="match status" value="1"/>
</dbReference>
<evidence type="ECO:0000256" key="2">
    <source>
        <dbReference type="ARBA" id="ARBA00008821"/>
    </source>
</evidence>
<evidence type="ECO:0000256" key="1">
    <source>
        <dbReference type="ARBA" id="ARBA00004141"/>
    </source>
</evidence>
<comment type="caution">
    <text evidence="9">The sequence shown here is derived from an EMBL/GenBank/DDBJ whole genome shotgun (WGS) entry which is preliminary data.</text>
</comment>
<dbReference type="PANTHER" id="PTHR42810:SF2">
    <property type="entry name" value="PURINE PERMEASE C1399.01C-RELATED"/>
    <property type="match status" value="1"/>
</dbReference>
<reference evidence="10" key="1">
    <citation type="journal article" date="2019" name="Int. J. Syst. Evol. Microbiol.">
        <title>The Global Catalogue of Microorganisms (GCM) 10K type strain sequencing project: providing services to taxonomists for standard genome sequencing and annotation.</title>
        <authorList>
            <consortium name="The Broad Institute Genomics Platform"/>
            <consortium name="The Broad Institute Genome Sequencing Center for Infectious Disease"/>
            <person name="Wu L."/>
            <person name="Ma J."/>
        </authorList>
    </citation>
    <scope>NUCLEOTIDE SEQUENCE [LARGE SCALE GENOMIC DNA]</scope>
    <source>
        <strain evidence="10">CCUG 71848</strain>
    </source>
</reference>
<feature type="transmembrane region" description="Helical" evidence="8">
    <location>
        <begin position="131"/>
        <end position="154"/>
    </location>
</feature>
<keyword evidence="6 8" id="KW-0472">Membrane</keyword>
<keyword evidence="3" id="KW-0813">Transport</keyword>
<gene>
    <name evidence="9" type="ORF">ACFQ22_04290</name>
</gene>
<feature type="region of interest" description="Disordered" evidence="7">
    <location>
        <begin position="442"/>
        <end position="467"/>
    </location>
</feature>
<evidence type="ECO:0000256" key="4">
    <source>
        <dbReference type="ARBA" id="ARBA00022692"/>
    </source>
</evidence>
<proteinExistence type="inferred from homology"/>
<dbReference type="Proteomes" id="UP001597156">
    <property type="component" value="Unassembled WGS sequence"/>
</dbReference>